<accession>A0ABV1QUF3</accession>
<evidence type="ECO:0000256" key="2">
    <source>
        <dbReference type="ARBA" id="ARBA00005369"/>
    </source>
</evidence>
<protein>
    <recommendedName>
        <fullName evidence="7">Protein-L-isoaspartate O-methyltransferase</fullName>
        <ecNumber evidence="7">2.1.1.77</ecNumber>
    </recommendedName>
    <alternativeName>
        <fullName evidence="7">L-isoaspartyl protein carboxyl methyltransferase</fullName>
    </alternativeName>
    <alternativeName>
        <fullName evidence="7">Protein L-isoaspartyl methyltransferase</fullName>
    </alternativeName>
    <alternativeName>
        <fullName evidence="7">Protein-beta-aspartate methyltransferase</fullName>
        <shortName evidence="7">PIMT</shortName>
    </alternativeName>
</protein>
<dbReference type="NCBIfam" id="NF001453">
    <property type="entry name" value="PRK00312.1"/>
    <property type="match status" value="1"/>
</dbReference>
<dbReference type="EMBL" id="JBELQE010000126">
    <property type="protein sequence ID" value="MER2253052.1"/>
    <property type="molecule type" value="Genomic_DNA"/>
</dbReference>
<dbReference type="PANTHER" id="PTHR11579:SF0">
    <property type="entry name" value="PROTEIN-L-ISOASPARTATE(D-ASPARTATE) O-METHYLTRANSFERASE"/>
    <property type="match status" value="1"/>
</dbReference>
<keyword evidence="6 7" id="KW-0949">S-adenosyl-L-methionine</keyword>
<keyword evidence="9" id="KW-1185">Reference proteome</keyword>
<evidence type="ECO:0000313" key="9">
    <source>
        <dbReference type="Proteomes" id="UP001480955"/>
    </source>
</evidence>
<dbReference type="InterPro" id="IPR000682">
    <property type="entry name" value="PCMT"/>
</dbReference>
<dbReference type="RefSeq" id="WP_350397259.1">
    <property type="nucleotide sequence ID" value="NZ_JBELQE010000126.1"/>
</dbReference>
<evidence type="ECO:0000256" key="1">
    <source>
        <dbReference type="ARBA" id="ARBA00004496"/>
    </source>
</evidence>
<evidence type="ECO:0000313" key="8">
    <source>
        <dbReference type="EMBL" id="MER2253052.1"/>
    </source>
</evidence>
<organism evidence="8 9">
    <name type="scientific">Methylorubrum podarium</name>
    <dbReference type="NCBI Taxonomy" id="200476"/>
    <lineage>
        <taxon>Bacteria</taxon>
        <taxon>Pseudomonadati</taxon>
        <taxon>Pseudomonadota</taxon>
        <taxon>Alphaproteobacteria</taxon>
        <taxon>Hyphomicrobiales</taxon>
        <taxon>Methylobacteriaceae</taxon>
        <taxon>Methylorubrum</taxon>
    </lineage>
</organism>
<name>A0ABV1QUF3_9HYPH</name>
<feature type="active site" evidence="7">
    <location>
        <position position="73"/>
    </location>
</feature>
<keyword evidence="3 7" id="KW-0963">Cytoplasm</keyword>
<gene>
    <name evidence="7" type="primary">pcm</name>
    <name evidence="8" type="ORF">ABS772_24335</name>
</gene>
<dbReference type="Proteomes" id="UP001480955">
    <property type="component" value="Unassembled WGS sequence"/>
</dbReference>
<evidence type="ECO:0000256" key="3">
    <source>
        <dbReference type="ARBA" id="ARBA00022490"/>
    </source>
</evidence>
<comment type="function">
    <text evidence="7">Catalyzes the methyl esterification of L-isoaspartyl residues in peptides and proteins that result from spontaneous decomposition of normal L-aspartyl and L-asparaginyl residues. It plays a role in the repair and/or degradation of damaged proteins.</text>
</comment>
<dbReference type="Pfam" id="PF01135">
    <property type="entry name" value="PCMT"/>
    <property type="match status" value="1"/>
</dbReference>
<proteinExistence type="inferred from homology"/>
<comment type="similarity">
    <text evidence="2 7">Belongs to the methyltransferase superfamily. L-isoaspartyl/D-aspartyl protein methyltransferase family.</text>
</comment>
<dbReference type="GO" id="GO:0004719">
    <property type="term" value="F:protein-L-isoaspartate (D-aspartate) O-methyltransferase activity"/>
    <property type="evidence" value="ECO:0007669"/>
    <property type="project" value="UniProtKB-EC"/>
</dbReference>
<dbReference type="EC" id="2.1.1.77" evidence="7"/>
<dbReference type="CDD" id="cd02440">
    <property type="entry name" value="AdoMet_MTases"/>
    <property type="match status" value="1"/>
</dbReference>
<comment type="caution">
    <text evidence="8">The sequence shown here is derived from an EMBL/GenBank/DDBJ whole genome shotgun (WGS) entry which is preliminary data.</text>
</comment>
<evidence type="ECO:0000256" key="5">
    <source>
        <dbReference type="ARBA" id="ARBA00022679"/>
    </source>
</evidence>
<comment type="catalytic activity">
    <reaction evidence="7">
        <text>[protein]-L-isoaspartate + S-adenosyl-L-methionine = [protein]-L-isoaspartate alpha-methyl ester + S-adenosyl-L-homocysteine</text>
        <dbReference type="Rhea" id="RHEA:12705"/>
        <dbReference type="Rhea" id="RHEA-COMP:12143"/>
        <dbReference type="Rhea" id="RHEA-COMP:12144"/>
        <dbReference type="ChEBI" id="CHEBI:57856"/>
        <dbReference type="ChEBI" id="CHEBI:59789"/>
        <dbReference type="ChEBI" id="CHEBI:90596"/>
        <dbReference type="ChEBI" id="CHEBI:90598"/>
        <dbReference type="EC" id="2.1.1.77"/>
    </reaction>
</comment>
<evidence type="ECO:0000256" key="4">
    <source>
        <dbReference type="ARBA" id="ARBA00022603"/>
    </source>
</evidence>
<dbReference type="GO" id="GO:0032259">
    <property type="term" value="P:methylation"/>
    <property type="evidence" value="ECO:0007669"/>
    <property type="project" value="UniProtKB-KW"/>
</dbReference>
<keyword evidence="5 7" id="KW-0808">Transferase</keyword>
<keyword evidence="4 7" id="KW-0489">Methyltransferase</keyword>
<dbReference type="NCBIfam" id="TIGR00080">
    <property type="entry name" value="pimt"/>
    <property type="match status" value="1"/>
</dbReference>
<reference evidence="8 9" key="1">
    <citation type="submission" date="2024-06" db="EMBL/GenBank/DDBJ databases">
        <authorList>
            <person name="Campbell A.G."/>
        </authorList>
    </citation>
    <scope>NUCLEOTIDE SEQUENCE [LARGE SCALE GENOMIC DNA]</scope>
    <source>
        <strain evidence="8 9">EM12</strain>
    </source>
</reference>
<dbReference type="PANTHER" id="PTHR11579">
    <property type="entry name" value="PROTEIN-L-ISOASPARTATE O-METHYLTRANSFERASE"/>
    <property type="match status" value="1"/>
</dbReference>
<dbReference type="HAMAP" id="MF_00090">
    <property type="entry name" value="PIMT"/>
    <property type="match status" value="1"/>
</dbReference>
<evidence type="ECO:0000256" key="7">
    <source>
        <dbReference type="HAMAP-Rule" id="MF_00090"/>
    </source>
</evidence>
<dbReference type="InterPro" id="IPR029063">
    <property type="entry name" value="SAM-dependent_MTases_sf"/>
</dbReference>
<comment type="subcellular location">
    <subcellularLocation>
        <location evidence="1 7">Cytoplasm</location>
    </subcellularLocation>
</comment>
<dbReference type="PROSITE" id="PS01279">
    <property type="entry name" value="PCMT"/>
    <property type="match status" value="1"/>
</dbReference>
<evidence type="ECO:0000256" key="6">
    <source>
        <dbReference type="ARBA" id="ARBA00022691"/>
    </source>
</evidence>
<dbReference type="Gene3D" id="3.40.50.150">
    <property type="entry name" value="Vaccinia Virus protein VP39"/>
    <property type="match status" value="1"/>
</dbReference>
<dbReference type="SUPFAM" id="SSF53335">
    <property type="entry name" value="S-adenosyl-L-methionine-dependent methyltransferases"/>
    <property type="match status" value="1"/>
</dbReference>
<sequence>MRRTAPARSEAVPDRAEARARMVETHLVARGLRDAAVLEAMGAVPREAFVPADLAAAAYGDGPLPIGAGQTISQPYIVALMIEALALRPGDRVLEVGAGCGYAAAVLARMGAQVFAIERHAALGEAAGARLAALGFGSVHLRVGDGQAGWPEAAPFDAILVSAAGPDVPPALKDQLRDGGRLVIPVGPPGGQTLLRLTRRGPDRFERTDLGPVSFVPLLRGVGTVEAG</sequence>